<evidence type="ECO:0000256" key="11">
    <source>
        <dbReference type="SAM" id="Phobius"/>
    </source>
</evidence>
<dbReference type="Gene3D" id="1.10.510.10">
    <property type="entry name" value="Transferase(Phosphotransferase) domain 1"/>
    <property type="match status" value="1"/>
</dbReference>
<keyword evidence="6" id="KW-0677">Repeat</keyword>
<dbReference type="SUPFAM" id="SSF56112">
    <property type="entry name" value="Protein kinase-like (PK-like)"/>
    <property type="match status" value="1"/>
</dbReference>
<evidence type="ECO:0000256" key="9">
    <source>
        <dbReference type="ARBA" id="ARBA00022989"/>
    </source>
</evidence>
<proteinExistence type="predicted"/>
<dbReference type="InterPro" id="IPR001611">
    <property type="entry name" value="Leu-rich_rpt"/>
</dbReference>
<dbReference type="InterPro" id="IPR050994">
    <property type="entry name" value="At_inactive_RLKs"/>
</dbReference>
<feature type="chain" id="PRO_5041335558" description="Protein kinase domain-containing protein" evidence="12">
    <location>
        <begin position="21"/>
        <end position="566"/>
    </location>
</feature>
<dbReference type="Proteomes" id="UP000824469">
    <property type="component" value="Unassembled WGS sequence"/>
</dbReference>
<evidence type="ECO:0000256" key="2">
    <source>
        <dbReference type="ARBA" id="ARBA00022553"/>
    </source>
</evidence>
<dbReference type="GO" id="GO:0016020">
    <property type="term" value="C:membrane"/>
    <property type="evidence" value="ECO:0007669"/>
    <property type="project" value="UniProtKB-SubCell"/>
</dbReference>
<dbReference type="FunFam" id="3.30.200.20:FF:000307">
    <property type="entry name" value="pollen receptor-like kinase 1"/>
    <property type="match status" value="1"/>
</dbReference>
<comment type="subcellular location">
    <subcellularLocation>
        <location evidence="1">Membrane</location>
    </subcellularLocation>
</comment>
<evidence type="ECO:0000256" key="8">
    <source>
        <dbReference type="ARBA" id="ARBA00022840"/>
    </source>
</evidence>
<sequence>MKSWLSASICILVVLIGACGDHVVGEDLASDTRALNAFRASVGRFVKWDQNTSACSWQGIKCMGSRVSELRLPGVALIGQIPSGTLGNLTELRVLSLRYNVLSGPLPSDLAKCIHMRNLYMQNNQFSGPIPSFISSWPNLVRLNLAFNRFTGPIPSFLNSLPRLATLYLDDNSLNGSLPSLNQPLQQFNVSNNNLNGSIPSALKRFSTDSFSGNSLCGSPLALCPSSIAPALAPSSGHKHKKKLGAGAIVGIVLGSLALLFLLFLILFLCTRKRRSKRTTAVDVNNVSKPPEVYHDKAPDAQEDLSFSNSKEYSVTVQEPDKNNKKLVFFQGGARTFDLEDLLRASAEVLGKGSVGTAYKAVLEFGIVVAVKRLKDVVIGQKEFVQQIEVVGRMNHQNLVPLRAYYFSKDEKLLVYDYMPMGSLSALLHGNRGAGRTPLDWETRSRIALDAARGIEYLHSSGSQISHGNIKSSNILLTKDYNACVSDFGLAQLVSATPSASRIVGYRAPEVTDARKISQKADVYSFGVLLLEVLTGKAPTHGSVNDDGVDLPRWVQSVVREEWTAE</sequence>
<accession>A0AA38G113</accession>
<evidence type="ECO:0000256" key="4">
    <source>
        <dbReference type="ARBA" id="ARBA00022692"/>
    </source>
</evidence>
<evidence type="ECO:0000256" key="7">
    <source>
        <dbReference type="ARBA" id="ARBA00022741"/>
    </source>
</evidence>
<organism evidence="14 15">
    <name type="scientific">Taxus chinensis</name>
    <name type="common">Chinese yew</name>
    <name type="synonym">Taxus wallichiana var. chinensis</name>
    <dbReference type="NCBI Taxonomy" id="29808"/>
    <lineage>
        <taxon>Eukaryota</taxon>
        <taxon>Viridiplantae</taxon>
        <taxon>Streptophyta</taxon>
        <taxon>Embryophyta</taxon>
        <taxon>Tracheophyta</taxon>
        <taxon>Spermatophyta</taxon>
        <taxon>Pinopsida</taxon>
        <taxon>Pinidae</taxon>
        <taxon>Conifers II</taxon>
        <taxon>Cupressales</taxon>
        <taxon>Taxaceae</taxon>
        <taxon>Taxus</taxon>
    </lineage>
</organism>
<gene>
    <name evidence="14" type="ORF">KI387_022706</name>
</gene>
<feature type="signal peptide" evidence="12">
    <location>
        <begin position="1"/>
        <end position="20"/>
    </location>
</feature>
<protein>
    <recommendedName>
        <fullName evidence="13">Protein kinase domain-containing protein</fullName>
    </recommendedName>
</protein>
<keyword evidence="3" id="KW-0433">Leucine-rich repeat</keyword>
<keyword evidence="2" id="KW-0597">Phosphoprotein</keyword>
<keyword evidence="15" id="KW-1185">Reference proteome</keyword>
<feature type="non-terminal residue" evidence="14">
    <location>
        <position position="566"/>
    </location>
</feature>
<dbReference type="AlphaFoldDB" id="A0AA38G113"/>
<name>A0AA38G113_TAXCH</name>
<dbReference type="GO" id="GO:0005524">
    <property type="term" value="F:ATP binding"/>
    <property type="evidence" value="ECO:0007669"/>
    <property type="project" value="UniProtKB-KW"/>
</dbReference>
<keyword evidence="7" id="KW-0547">Nucleotide-binding</keyword>
<dbReference type="SUPFAM" id="SSF52058">
    <property type="entry name" value="L domain-like"/>
    <property type="match status" value="1"/>
</dbReference>
<dbReference type="Gene3D" id="3.30.200.20">
    <property type="entry name" value="Phosphorylase Kinase, domain 1"/>
    <property type="match status" value="1"/>
</dbReference>
<keyword evidence="10 11" id="KW-0472">Membrane</keyword>
<feature type="domain" description="Protein kinase" evidence="13">
    <location>
        <begin position="344"/>
        <end position="566"/>
    </location>
</feature>
<dbReference type="FunFam" id="3.80.10.10:FF:000234">
    <property type="entry name" value="Probable inactive receptor kinase RLK902"/>
    <property type="match status" value="1"/>
</dbReference>
<dbReference type="Pfam" id="PF08263">
    <property type="entry name" value="LRRNT_2"/>
    <property type="match status" value="1"/>
</dbReference>
<dbReference type="GO" id="GO:0004672">
    <property type="term" value="F:protein kinase activity"/>
    <property type="evidence" value="ECO:0007669"/>
    <property type="project" value="InterPro"/>
</dbReference>
<evidence type="ECO:0000256" key="10">
    <source>
        <dbReference type="ARBA" id="ARBA00023136"/>
    </source>
</evidence>
<dbReference type="PROSITE" id="PS50011">
    <property type="entry name" value="PROTEIN_KINASE_DOM"/>
    <property type="match status" value="1"/>
</dbReference>
<dbReference type="Pfam" id="PF00560">
    <property type="entry name" value="LRR_1"/>
    <property type="match status" value="4"/>
</dbReference>
<dbReference type="OMA" id="NSGEENW"/>
<evidence type="ECO:0000256" key="6">
    <source>
        <dbReference type="ARBA" id="ARBA00022737"/>
    </source>
</evidence>
<dbReference type="PANTHER" id="PTHR48010:SF76">
    <property type="entry name" value="INACTIVE RECEPTOR KINASE RLK902-RELATED"/>
    <property type="match status" value="1"/>
</dbReference>
<evidence type="ECO:0000313" key="14">
    <source>
        <dbReference type="EMBL" id="KAH9314079.1"/>
    </source>
</evidence>
<dbReference type="Pfam" id="PF00069">
    <property type="entry name" value="Pkinase"/>
    <property type="match status" value="1"/>
</dbReference>
<evidence type="ECO:0000256" key="1">
    <source>
        <dbReference type="ARBA" id="ARBA00004370"/>
    </source>
</evidence>
<keyword evidence="4 11" id="KW-0812">Transmembrane</keyword>
<evidence type="ECO:0000256" key="12">
    <source>
        <dbReference type="SAM" id="SignalP"/>
    </source>
</evidence>
<dbReference type="InterPro" id="IPR013210">
    <property type="entry name" value="LRR_N_plant-typ"/>
</dbReference>
<keyword evidence="9 11" id="KW-1133">Transmembrane helix</keyword>
<dbReference type="EMBL" id="JAHRHJ020000005">
    <property type="protein sequence ID" value="KAH9314079.1"/>
    <property type="molecule type" value="Genomic_DNA"/>
</dbReference>
<keyword evidence="8" id="KW-0067">ATP-binding</keyword>
<evidence type="ECO:0000259" key="13">
    <source>
        <dbReference type="PROSITE" id="PS50011"/>
    </source>
</evidence>
<dbReference type="PROSITE" id="PS51257">
    <property type="entry name" value="PROKAR_LIPOPROTEIN"/>
    <property type="match status" value="1"/>
</dbReference>
<evidence type="ECO:0000256" key="5">
    <source>
        <dbReference type="ARBA" id="ARBA00022729"/>
    </source>
</evidence>
<dbReference type="InterPro" id="IPR032675">
    <property type="entry name" value="LRR_dom_sf"/>
</dbReference>
<keyword evidence="5 12" id="KW-0732">Signal</keyword>
<dbReference type="InterPro" id="IPR011009">
    <property type="entry name" value="Kinase-like_dom_sf"/>
</dbReference>
<evidence type="ECO:0000313" key="15">
    <source>
        <dbReference type="Proteomes" id="UP000824469"/>
    </source>
</evidence>
<comment type="caution">
    <text evidence="14">The sequence shown here is derived from an EMBL/GenBank/DDBJ whole genome shotgun (WGS) entry which is preliminary data.</text>
</comment>
<dbReference type="InterPro" id="IPR000719">
    <property type="entry name" value="Prot_kinase_dom"/>
</dbReference>
<dbReference type="Gene3D" id="3.80.10.10">
    <property type="entry name" value="Ribonuclease Inhibitor"/>
    <property type="match status" value="3"/>
</dbReference>
<dbReference type="PANTHER" id="PTHR48010">
    <property type="entry name" value="OS05G0588300 PROTEIN"/>
    <property type="match status" value="1"/>
</dbReference>
<feature type="transmembrane region" description="Helical" evidence="11">
    <location>
        <begin position="244"/>
        <end position="269"/>
    </location>
</feature>
<reference evidence="14 15" key="1">
    <citation type="journal article" date="2021" name="Nat. Plants">
        <title>The Taxus genome provides insights into paclitaxel biosynthesis.</title>
        <authorList>
            <person name="Xiong X."/>
            <person name="Gou J."/>
            <person name="Liao Q."/>
            <person name="Li Y."/>
            <person name="Zhou Q."/>
            <person name="Bi G."/>
            <person name="Li C."/>
            <person name="Du R."/>
            <person name="Wang X."/>
            <person name="Sun T."/>
            <person name="Guo L."/>
            <person name="Liang H."/>
            <person name="Lu P."/>
            <person name="Wu Y."/>
            <person name="Zhang Z."/>
            <person name="Ro D.K."/>
            <person name="Shang Y."/>
            <person name="Huang S."/>
            <person name="Yan J."/>
        </authorList>
    </citation>
    <scope>NUCLEOTIDE SEQUENCE [LARGE SCALE GENOMIC DNA]</scope>
    <source>
        <strain evidence="14">Ta-2019</strain>
    </source>
</reference>
<evidence type="ECO:0000256" key="3">
    <source>
        <dbReference type="ARBA" id="ARBA00022614"/>
    </source>
</evidence>